<reference evidence="3 4" key="1">
    <citation type="submission" date="2018-03" db="EMBL/GenBank/DDBJ databases">
        <title>Genomic Encyclopedia of Type Strains, Phase III (KMG-III): the genomes of soil and plant-associated and newly described type strains.</title>
        <authorList>
            <person name="Whitman W."/>
        </authorList>
    </citation>
    <scope>NUCLEOTIDE SEQUENCE [LARGE SCALE GENOMIC DNA]</scope>
    <source>
        <strain evidence="3 4">CGMCC 1.07653</strain>
    </source>
</reference>
<keyword evidence="2" id="KW-0472">Membrane</keyword>
<feature type="compositionally biased region" description="Polar residues" evidence="1">
    <location>
        <begin position="99"/>
        <end position="117"/>
    </location>
</feature>
<evidence type="ECO:0000313" key="4">
    <source>
        <dbReference type="Proteomes" id="UP000242310"/>
    </source>
</evidence>
<feature type="compositionally biased region" description="Basic and acidic residues" evidence="1">
    <location>
        <begin position="119"/>
        <end position="136"/>
    </location>
</feature>
<accession>A0A2P8HYB1</accession>
<comment type="caution">
    <text evidence="3">The sequence shown here is derived from an EMBL/GenBank/DDBJ whole genome shotgun (WGS) entry which is preliminary data.</text>
</comment>
<feature type="transmembrane region" description="Helical" evidence="2">
    <location>
        <begin position="6"/>
        <end position="23"/>
    </location>
</feature>
<sequence length="178" mass="20271">MTAFAVASFLLHVGSILAIVLLLQKIRRLENGRDFDDAKREIEDVLMTYTEEMKDDNRRLLQELNQKEVKPEAVYTKQPAPPQTTEHKQAETREEKAPTSFQSLLKTHAQATYQAPASSDHETEREVDPPEPKQADAFEQSPQSAVYTLAEQGYEAVDIARKLDMGRGEVELLLKFRQ</sequence>
<dbReference type="AlphaFoldDB" id="A0A2P8HYB1"/>
<organism evidence="3 4">
    <name type="scientific">Salsuginibacillus halophilus</name>
    <dbReference type="NCBI Taxonomy" id="517424"/>
    <lineage>
        <taxon>Bacteria</taxon>
        <taxon>Bacillati</taxon>
        <taxon>Bacillota</taxon>
        <taxon>Bacilli</taxon>
        <taxon>Bacillales</taxon>
        <taxon>Bacillaceae</taxon>
        <taxon>Salsuginibacillus</taxon>
    </lineage>
</organism>
<evidence type="ECO:0008006" key="5">
    <source>
        <dbReference type="Google" id="ProtNLM"/>
    </source>
</evidence>
<evidence type="ECO:0000256" key="2">
    <source>
        <dbReference type="SAM" id="Phobius"/>
    </source>
</evidence>
<evidence type="ECO:0000256" key="1">
    <source>
        <dbReference type="SAM" id="MobiDB-lite"/>
    </source>
</evidence>
<feature type="region of interest" description="Disordered" evidence="1">
    <location>
        <begin position="70"/>
        <end position="144"/>
    </location>
</feature>
<dbReference type="RefSeq" id="WP_106587297.1">
    <property type="nucleotide sequence ID" value="NZ_PYAV01000001.1"/>
</dbReference>
<dbReference type="EMBL" id="PYAV01000001">
    <property type="protein sequence ID" value="PSL51216.1"/>
    <property type="molecule type" value="Genomic_DNA"/>
</dbReference>
<dbReference type="InterPro" id="IPR046118">
    <property type="entry name" value="DUF6115"/>
</dbReference>
<name>A0A2P8HYB1_9BACI</name>
<feature type="compositionally biased region" description="Basic and acidic residues" evidence="1">
    <location>
        <begin position="85"/>
        <end position="97"/>
    </location>
</feature>
<evidence type="ECO:0000313" key="3">
    <source>
        <dbReference type="EMBL" id="PSL51216.1"/>
    </source>
</evidence>
<dbReference type="OrthoDB" id="1708317at2"/>
<dbReference type="Pfam" id="PF19610">
    <property type="entry name" value="DUF6115"/>
    <property type="match status" value="1"/>
</dbReference>
<keyword evidence="4" id="KW-1185">Reference proteome</keyword>
<gene>
    <name evidence="3" type="ORF">B0H94_101126</name>
</gene>
<proteinExistence type="predicted"/>
<protein>
    <recommendedName>
        <fullName evidence="5">Swarming motility protein SwrB</fullName>
    </recommendedName>
</protein>
<dbReference type="Proteomes" id="UP000242310">
    <property type="component" value="Unassembled WGS sequence"/>
</dbReference>
<keyword evidence="2" id="KW-1133">Transmembrane helix</keyword>
<keyword evidence="2" id="KW-0812">Transmembrane</keyword>